<dbReference type="InterPro" id="IPR036477">
    <property type="entry name" value="Formyl_transf_N_sf"/>
</dbReference>
<keyword evidence="3 7" id="KW-0808">Transferase</keyword>
<evidence type="ECO:0000256" key="2">
    <source>
        <dbReference type="ARBA" id="ARBA00012261"/>
    </source>
</evidence>
<dbReference type="Pfam" id="PF00551">
    <property type="entry name" value="Formyl_trans_N"/>
    <property type="match status" value="1"/>
</dbReference>
<reference evidence="7 8" key="1">
    <citation type="journal article" date="2018" name="Sci. Rep.">
        <title>Genome sequence of the cauliflower mushroom Sparassis crispa (Hanabiratake) and its association with beneficial usage.</title>
        <authorList>
            <person name="Kiyama R."/>
            <person name="Furutani Y."/>
            <person name="Kawaguchi K."/>
            <person name="Nakanishi T."/>
        </authorList>
    </citation>
    <scope>NUCLEOTIDE SEQUENCE [LARGE SCALE GENOMIC DNA]</scope>
</reference>
<protein>
    <recommendedName>
        <fullName evidence="2">methionyl-tRNA formyltransferase</fullName>
        <ecNumber evidence="2">2.1.2.9</ecNumber>
    </recommendedName>
</protein>
<dbReference type="Gene3D" id="3.40.50.12230">
    <property type="match status" value="1"/>
</dbReference>
<dbReference type="SUPFAM" id="SSF50486">
    <property type="entry name" value="FMT C-terminal domain-like"/>
    <property type="match status" value="1"/>
</dbReference>
<dbReference type="SUPFAM" id="SSF53328">
    <property type="entry name" value="Formyltransferase"/>
    <property type="match status" value="1"/>
</dbReference>
<dbReference type="EC" id="2.1.2.9" evidence="2"/>
<dbReference type="EMBL" id="BFAD01000007">
    <property type="protein sequence ID" value="GBE85147.1"/>
    <property type="molecule type" value="Genomic_DNA"/>
</dbReference>
<dbReference type="InterPro" id="IPR041711">
    <property type="entry name" value="Met-tRNA-FMT_N"/>
</dbReference>
<gene>
    <name evidence="7" type="ORF">SCP_0703330</name>
</gene>
<feature type="domain" description="Formyl transferase C-terminal" evidence="6">
    <location>
        <begin position="260"/>
        <end position="366"/>
    </location>
</feature>
<name>A0A401GSF5_9APHY</name>
<evidence type="ECO:0000256" key="4">
    <source>
        <dbReference type="ARBA" id="ARBA00022917"/>
    </source>
</evidence>
<dbReference type="FunCoup" id="A0A401GSF5">
    <property type="interactions" value="241"/>
</dbReference>
<dbReference type="GeneID" id="38782064"/>
<organism evidence="7 8">
    <name type="scientific">Sparassis crispa</name>
    <dbReference type="NCBI Taxonomy" id="139825"/>
    <lineage>
        <taxon>Eukaryota</taxon>
        <taxon>Fungi</taxon>
        <taxon>Dikarya</taxon>
        <taxon>Basidiomycota</taxon>
        <taxon>Agaricomycotina</taxon>
        <taxon>Agaricomycetes</taxon>
        <taxon>Polyporales</taxon>
        <taxon>Sparassidaceae</taxon>
        <taxon>Sparassis</taxon>
    </lineage>
</organism>
<evidence type="ECO:0000256" key="1">
    <source>
        <dbReference type="ARBA" id="ARBA00010699"/>
    </source>
</evidence>
<comment type="similarity">
    <text evidence="1">Belongs to the Fmt family.</text>
</comment>
<dbReference type="Proteomes" id="UP000287166">
    <property type="component" value="Unassembled WGS sequence"/>
</dbReference>
<dbReference type="AlphaFoldDB" id="A0A401GSF5"/>
<evidence type="ECO:0000313" key="8">
    <source>
        <dbReference type="Proteomes" id="UP000287166"/>
    </source>
</evidence>
<keyword evidence="8" id="KW-1185">Reference proteome</keyword>
<dbReference type="PANTHER" id="PTHR11138">
    <property type="entry name" value="METHIONYL-TRNA FORMYLTRANSFERASE"/>
    <property type="match status" value="1"/>
</dbReference>
<evidence type="ECO:0000256" key="3">
    <source>
        <dbReference type="ARBA" id="ARBA00022679"/>
    </source>
</evidence>
<comment type="caution">
    <text evidence="7">The sequence shown here is derived from an EMBL/GenBank/DDBJ whole genome shotgun (WGS) entry which is preliminary data.</text>
</comment>
<dbReference type="InParanoid" id="A0A401GSF5"/>
<dbReference type="STRING" id="139825.A0A401GSF5"/>
<dbReference type="InterPro" id="IPR011034">
    <property type="entry name" value="Formyl_transferase-like_C_sf"/>
</dbReference>
<dbReference type="Pfam" id="PF02911">
    <property type="entry name" value="Formyl_trans_C"/>
    <property type="match status" value="1"/>
</dbReference>
<dbReference type="RefSeq" id="XP_027616060.1">
    <property type="nucleotide sequence ID" value="XM_027760259.1"/>
</dbReference>
<dbReference type="GO" id="GO:0005739">
    <property type="term" value="C:mitochondrion"/>
    <property type="evidence" value="ECO:0007669"/>
    <property type="project" value="TreeGrafter"/>
</dbReference>
<proteinExistence type="inferred from homology"/>
<dbReference type="InterPro" id="IPR002376">
    <property type="entry name" value="Formyl_transf_N"/>
</dbReference>
<evidence type="ECO:0000259" key="5">
    <source>
        <dbReference type="Pfam" id="PF00551"/>
    </source>
</evidence>
<evidence type="ECO:0000313" key="7">
    <source>
        <dbReference type="EMBL" id="GBE85147.1"/>
    </source>
</evidence>
<dbReference type="GO" id="GO:0004479">
    <property type="term" value="F:methionyl-tRNA formyltransferase activity"/>
    <property type="evidence" value="ECO:0007669"/>
    <property type="project" value="UniProtKB-EC"/>
</dbReference>
<accession>A0A401GSF5</accession>
<dbReference type="PANTHER" id="PTHR11138:SF5">
    <property type="entry name" value="METHIONYL-TRNA FORMYLTRANSFERASE, MITOCHONDRIAL"/>
    <property type="match status" value="1"/>
</dbReference>
<evidence type="ECO:0000259" key="6">
    <source>
        <dbReference type="Pfam" id="PF02911"/>
    </source>
</evidence>
<dbReference type="CDD" id="cd08646">
    <property type="entry name" value="FMT_core_Met-tRNA-FMT_N"/>
    <property type="match status" value="1"/>
</dbReference>
<sequence>MYHIGMRWGNWQLHRHLIFRGIRGLHRSSSPTGRPFKVLFFGRDEFSCLVLEQFHAAEDVWDEIQIVTQPDMKTGRHGSKISVSPLKILGQQLDLPVHSIPPDKPGFRSWKPPQPFGTGESSTQSLPSAAHLLITASFGRILPTSLLYQFLPSRRLNVHPSLLPAYRGAAPIQHALIEGRKETGVCVIQMTEFKKGIDSGDIWGSKRLPIPDNIAFPELRDRLALEGGKLLVSVLRDMMAGKANSIPQPFDPAAPRAPLIKAEDTVINFKTMSAEDIVRCYRGISHQKPIMAYLKTNRTLQLHSPTSLAEWPSRLRGYLPEPGTATFHPPSKNLLIRCASDTLLSVPQVKQQDRSLISAKEWWNGVRPGMRLNGGEEGPVQLLTAEQLHDLTP</sequence>
<dbReference type="InterPro" id="IPR005793">
    <property type="entry name" value="Formyl_trans_C"/>
</dbReference>
<feature type="domain" description="Formyl transferase N-terminal" evidence="5">
    <location>
        <begin position="37"/>
        <end position="235"/>
    </location>
</feature>
<dbReference type="OrthoDB" id="10268103at2759"/>
<keyword evidence="4" id="KW-0648">Protein biosynthesis</keyword>